<evidence type="ECO:0000256" key="3">
    <source>
        <dbReference type="ARBA" id="ARBA00009865"/>
    </source>
</evidence>
<feature type="transmembrane region" description="Helical" evidence="11">
    <location>
        <begin position="1375"/>
        <end position="1394"/>
    </location>
</feature>
<evidence type="ECO:0000256" key="1">
    <source>
        <dbReference type="ARBA" id="ARBA00004168"/>
    </source>
</evidence>
<dbReference type="InterPro" id="IPR050727">
    <property type="entry name" value="GH43_arabinanases"/>
</dbReference>
<organism evidence="14 15">
    <name type="scientific">Gracilibacillus marinus</name>
    <dbReference type="NCBI Taxonomy" id="630535"/>
    <lineage>
        <taxon>Bacteria</taxon>
        <taxon>Bacillati</taxon>
        <taxon>Bacillota</taxon>
        <taxon>Bacilli</taxon>
        <taxon>Bacillales</taxon>
        <taxon>Bacillaceae</taxon>
        <taxon>Gracilibacillus</taxon>
    </lineage>
</organism>
<accession>A0ABV8VX05</accession>
<name>A0ABV8VX05_9BACI</name>
<protein>
    <submittedName>
        <fullName evidence="14">LamG-like jellyroll fold domain-containing protein</fullName>
    </submittedName>
</protein>
<evidence type="ECO:0000256" key="7">
    <source>
        <dbReference type="ARBA" id="ARBA00022801"/>
    </source>
</evidence>
<keyword evidence="8" id="KW-0572">Peptidoglycan-anchor</keyword>
<dbReference type="PANTHER" id="PTHR43301:SF3">
    <property type="entry name" value="ARABINAN ENDO-1,5-ALPHA-L-ARABINOSIDASE A-RELATED"/>
    <property type="match status" value="1"/>
</dbReference>
<dbReference type="InterPro" id="IPR046780">
    <property type="entry name" value="aBig_2"/>
</dbReference>
<dbReference type="Pfam" id="PF13385">
    <property type="entry name" value="Laminin_G_3"/>
    <property type="match status" value="2"/>
</dbReference>
<dbReference type="Pfam" id="PF16369">
    <property type="entry name" value="GH43_C"/>
    <property type="match status" value="1"/>
</dbReference>
<evidence type="ECO:0000256" key="10">
    <source>
        <dbReference type="SAM" id="MobiDB-lite"/>
    </source>
</evidence>
<dbReference type="CDD" id="cd18832">
    <property type="entry name" value="GH43_GsAbnA-like"/>
    <property type="match status" value="1"/>
</dbReference>
<feature type="compositionally biased region" description="Acidic residues" evidence="10">
    <location>
        <begin position="1332"/>
        <end position="1346"/>
    </location>
</feature>
<feature type="compositionally biased region" description="Acidic residues" evidence="10">
    <location>
        <begin position="1309"/>
        <end position="1321"/>
    </location>
</feature>
<reference evidence="15" key="1">
    <citation type="journal article" date="2019" name="Int. J. Syst. Evol. Microbiol.">
        <title>The Global Catalogue of Microorganisms (GCM) 10K type strain sequencing project: providing services to taxonomists for standard genome sequencing and annotation.</title>
        <authorList>
            <consortium name="The Broad Institute Genomics Platform"/>
            <consortium name="The Broad Institute Genome Sequencing Center for Infectious Disease"/>
            <person name="Wu L."/>
            <person name="Ma J."/>
        </authorList>
    </citation>
    <scope>NUCLEOTIDE SEQUENCE [LARGE SCALE GENOMIC DNA]</scope>
    <source>
        <strain evidence="15">KACC 14058</strain>
    </source>
</reference>
<dbReference type="EMBL" id="JBHSDV010000006">
    <property type="protein sequence ID" value="MFC4389072.1"/>
    <property type="molecule type" value="Genomic_DNA"/>
</dbReference>
<dbReference type="PROSITE" id="PS50847">
    <property type="entry name" value="GRAM_POS_ANCHORING"/>
    <property type="match status" value="1"/>
</dbReference>
<sequence length="1400" mass="155958">MKRYLSIFLILLLLLPTTPLSVFANTTDESQQIEATSEATETPVTEKVNQEQNQAISNETIVNNSIPSLPEKPEVPALTNVSVHDPSIIAADGKFYAFGTHIDAAKSDDLIHWETFTNGYTTPGNALYGDLSANLSEAFEWAGEDDSDSKDGYAVWAPEIFFNPDYKWEDGTTGAYLIYYSASSTYIRSVIGFAAAKEIEGPYEHVDTLIYSGFTNKEAYDQDSTVNKHWENTNIKQLIDDGVLEDIRSGWFNNSEDYNNSTFTNAIDANLFYDENGKLWMTYGSWSGGIFILEVDKETGRVIYPGQDGKTEDGRLIDRYFGTKISGGYTKSGEGPYVEYNPEDGYYYLYVTYGWLGADGAYHMRQFRSESPDGPYLDRAGNPAVLPGNESNASYGNKLAGNFLFKREPGDPGTGEGYGYVSPGHNSIYTDKETNQQFNVFHTRFPNRGEVHELRVHQMFTNQDGWRIMAPLRYAGETLDASITDDAIIGSYKYINHGKNNSVDIVESELINLNQDGTISGAVNGTWEHDGYYATLTVNNETYDGVFVEMWDEVSQMWLMTFTALSDQGISIWGVQHPMKASSDEEIIQMVADEVNLPTSTYANLTLPTKGTKGTSINWTSSNPDVISATGIVTRPEVGASAEVVTLTATFTLNETTITKSFDVTVTPYQKPELRAHYRFDGNLSDDTGQFEDATLVGDKPNKIGEGNLLFEEGRFGEALYLDGASGALLPKDILKENHFSIGFWFNPEELQQFTPSLFVMQDENNWFTVNPKGWNNEILLWSRIMNPNEKYFDGITGIEATVGEWQHVVMTNEYGRLRLYLNGERVATASNFNEVINGADLTVALGVNPFDSAFKGYFDELVIYQAHTLSSEDVSDLYEGTIPEIKEQEQEKVSAHFTFDKDLSDATSNHPSATVTGDRIDNTGRNVEFNQSGIDHSIYLDGESGVHLGKGLITGHEYSVSFWLKPEELLDFTTTFFGAQSGTSWTSFLPGGSHGGGVTKLWSGESWYDANLDFMIDLNKWSHITYTVDNGALHIYVNGELAFSGENFPNVFINDEAVFSLGVNFWDVPYKGYVDDLIIYDTHVLSAEDVKDYYTKTLPLIDQPTNPDDTPEEEVIIEDIETDFTVKSGPNGEKIYVVKTPANVFELKTDIFAQLEETDQVEVTDNNVRVRIPAALFSQVDSSIIRFKMDNVTETLATSVNADKEKLLSQLIRFSLTDENGNSIDFSDNYMDLYFTIDLEQVEDIGNLKVVYFNNEGTEVTDHNAEILEVTESGVVIVRVNHFSTYGIVEVLNDSESGTGTDTPNVPDSDENNDTDEEAGSGDGTNTDSIQTDDDATNEETDSDKENESTTDVNSTDSDDEENQTLPETATNTYNLILVGILFIFAAGAMMLFQRKRRN</sequence>
<evidence type="ECO:0000256" key="11">
    <source>
        <dbReference type="SAM" id="Phobius"/>
    </source>
</evidence>
<evidence type="ECO:0000256" key="2">
    <source>
        <dbReference type="ARBA" id="ARBA00004834"/>
    </source>
</evidence>
<evidence type="ECO:0000256" key="6">
    <source>
        <dbReference type="ARBA" id="ARBA00022729"/>
    </source>
</evidence>
<feature type="chain" id="PRO_5046280477" evidence="12">
    <location>
        <begin position="25"/>
        <end position="1400"/>
    </location>
</feature>
<feature type="domain" description="Gram-positive cocci surface proteins LPxTG" evidence="13">
    <location>
        <begin position="1367"/>
        <end position="1400"/>
    </location>
</feature>
<dbReference type="SUPFAM" id="SSF49899">
    <property type="entry name" value="Concanavalin A-like lectins/glucanases"/>
    <property type="match status" value="2"/>
</dbReference>
<evidence type="ECO:0000256" key="12">
    <source>
        <dbReference type="SAM" id="SignalP"/>
    </source>
</evidence>
<keyword evidence="11" id="KW-0472">Membrane</keyword>
<evidence type="ECO:0000256" key="4">
    <source>
        <dbReference type="ARBA" id="ARBA00022512"/>
    </source>
</evidence>
<dbReference type="Pfam" id="PF20578">
    <property type="entry name" value="aBig_2"/>
    <property type="match status" value="1"/>
</dbReference>
<dbReference type="Pfam" id="PF04616">
    <property type="entry name" value="Glyco_hydro_43"/>
    <property type="match status" value="1"/>
</dbReference>
<comment type="pathway">
    <text evidence="2">Glycan metabolism; L-arabinan degradation.</text>
</comment>
<keyword evidence="6 12" id="KW-0732">Signal</keyword>
<gene>
    <name evidence="14" type="ORF">ACFOZ1_14925</name>
</gene>
<keyword evidence="7" id="KW-0378">Hydrolase</keyword>
<evidence type="ECO:0000256" key="9">
    <source>
        <dbReference type="ARBA" id="ARBA00023295"/>
    </source>
</evidence>
<dbReference type="Gene3D" id="2.40.128.10">
    <property type="match status" value="1"/>
</dbReference>
<dbReference type="NCBIfam" id="TIGR01167">
    <property type="entry name" value="LPXTG_anchor"/>
    <property type="match status" value="1"/>
</dbReference>
<dbReference type="Gene3D" id="2.115.10.20">
    <property type="entry name" value="Glycosyl hydrolase domain, family 43"/>
    <property type="match status" value="1"/>
</dbReference>
<dbReference type="InterPro" id="IPR006710">
    <property type="entry name" value="Glyco_hydro_43"/>
</dbReference>
<keyword evidence="5" id="KW-0964">Secreted</keyword>
<comment type="similarity">
    <text evidence="3">Belongs to the glycosyl hydrolase 43 family.</text>
</comment>
<dbReference type="RefSeq" id="WP_390200551.1">
    <property type="nucleotide sequence ID" value="NZ_JBHSDV010000006.1"/>
</dbReference>
<dbReference type="InterPro" id="IPR023296">
    <property type="entry name" value="Glyco_hydro_beta-prop_sf"/>
</dbReference>
<keyword evidence="11" id="KW-0812">Transmembrane</keyword>
<keyword evidence="15" id="KW-1185">Reference proteome</keyword>
<dbReference type="SUPFAM" id="SSF75005">
    <property type="entry name" value="Arabinanase/levansucrase/invertase"/>
    <property type="match status" value="1"/>
</dbReference>
<feature type="region of interest" description="Disordered" evidence="10">
    <location>
        <begin position="1295"/>
        <end position="1369"/>
    </location>
</feature>
<evidence type="ECO:0000313" key="14">
    <source>
        <dbReference type="EMBL" id="MFC4389072.1"/>
    </source>
</evidence>
<feature type="compositionally biased region" description="Polar residues" evidence="10">
    <location>
        <begin position="1295"/>
        <end position="1307"/>
    </location>
</feature>
<keyword evidence="4" id="KW-0134">Cell wall</keyword>
<proteinExistence type="inferred from homology"/>
<feature type="signal peptide" evidence="12">
    <location>
        <begin position="1"/>
        <end position="24"/>
    </location>
</feature>
<dbReference type="Proteomes" id="UP001595880">
    <property type="component" value="Unassembled WGS sequence"/>
</dbReference>
<evidence type="ECO:0000256" key="8">
    <source>
        <dbReference type="ARBA" id="ARBA00023088"/>
    </source>
</evidence>
<dbReference type="InterPro" id="IPR013320">
    <property type="entry name" value="ConA-like_dom_sf"/>
</dbReference>
<dbReference type="InterPro" id="IPR019931">
    <property type="entry name" value="LPXTG_anchor"/>
</dbReference>
<comment type="subcellular location">
    <subcellularLocation>
        <location evidence="1">Secreted</location>
        <location evidence="1">Cell wall</location>
        <topology evidence="1">Peptidoglycan-anchor</topology>
    </subcellularLocation>
</comment>
<evidence type="ECO:0000313" key="15">
    <source>
        <dbReference type="Proteomes" id="UP001595880"/>
    </source>
</evidence>
<dbReference type="Gene3D" id="2.60.120.200">
    <property type="match status" value="2"/>
</dbReference>
<dbReference type="PANTHER" id="PTHR43301">
    <property type="entry name" value="ARABINAN ENDO-1,5-ALPHA-L-ARABINOSIDASE"/>
    <property type="match status" value="1"/>
</dbReference>
<dbReference type="InterPro" id="IPR032291">
    <property type="entry name" value="Abn2_C"/>
</dbReference>
<keyword evidence="11" id="KW-1133">Transmembrane helix</keyword>
<evidence type="ECO:0000256" key="5">
    <source>
        <dbReference type="ARBA" id="ARBA00022525"/>
    </source>
</evidence>
<keyword evidence="9" id="KW-0326">Glycosidase</keyword>
<evidence type="ECO:0000259" key="13">
    <source>
        <dbReference type="PROSITE" id="PS50847"/>
    </source>
</evidence>
<comment type="caution">
    <text evidence="14">The sequence shown here is derived from an EMBL/GenBank/DDBJ whole genome shotgun (WGS) entry which is preliminary data.</text>
</comment>